<dbReference type="AlphaFoldDB" id="A0A2A2GIA0"/>
<keyword evidence="3" id="KW-1185">Reference proteome</keyword>
<gene>
    <name evidence="2" type="ORF">CK240_13115</name>
</gene>
<reference evidence="2 3" key="1">
    <citation type="submission" date="2017-09" db="EMBL/GenBank/DDBJ databases">
        <title>Paracoccus alkalisoli sp. nov., isolated from saline alkaline soil.</title>
        <authorList>
            <person name="Dong X."/>
            <person name="Zhang G."/>
        </authorList>
    </citation>
    <scope>NUCLEOTIDE SEQUENCE [LARGE SCALE GENOMIC DNA]</scope>
    <source>
        <strain evidence="2 3">WN007</strain>
    </source>
</reference>
<feature type="region of interest" description="Disordered" evidence="1">
    <location>
        <begin position="65"/>
        <end position="92"/>
    </location>
</feature>
<dbReference type="Proteomes" id="UP000218023">
    <property type="component" value="Unassembled WGS sequence"/>
</dbReference>
<evidence type="ECO:0000313" key="2">
    <source>
        <dbReference type="EMBL" id="PAU96492.1"/>
    </source>
</evidence>
<comment type="caution">
    <text evidence="2">The sequence shown here is derived from an EMBL/GenBank/DDBJ whole genome shotgun (WGS) entry which is preliminary data.</text>
</comment>
<name>A0A2A2GIA0_9RHOB</name>
<organism evidence="2 3">
    <name type="scientific">Paracoccus salipaludis</name>
    <dbReference type="NCBI Taxonomy" id="2032623"/>
    <lineage>
        <taxon>Bacteria</taxon>
        <taxon>Pseudomonadati</taxon>
        <taxon>Pseudomonadota</taxon>
        <taxon>Alphaproteobacteria</taxon>
        <taxon>Rhodobacterales</taxon>
        <taxon>Paracoccaceae</taxon>
        <taxon>Paracoccus</taxon>
    </lineage>
</organism>
<evidence type="ECO:0000313" key="3">
    <source>
        <dbReference type="Proteomes" id="UP000218023"/>
    </source>
</evidence>
<sequence>MAPGYDFSGDFPTEGTTRQTCDDADFCRAHEARKSFLPAVAFSATCKGKPAFGVGCDKGLALSKGSPAQTVSPSMPVDRRHPALAQKGGRNG</sequence>
<evidence type="ECO:0000256" key="1">
    <source>
        <dbReference type="SAM" id="MobiDB-lite"/>
    </source>
</evidence>
<dbReference type="EMBL" id="NSJZ01000013">
    <property type="protein sequence ID" value="PAU96492.1"/>
    <property type="molecule type" value="Genomic_DNA"/>
</dbReference>
<protein>
    <submittedName>
        <fullName evidence="2">Uncharacterized protein</fullName>
    </submittedName>
</protein>
<dbReference type="RefSeq" id="WP_095640788.1">
    <property type="nucleotide sequence ID" value="NZ_NSJZ01000013.1"/>
</dbReference>
<accession>A0A2A2GIA0</accession>
<proteinExistence type="predicted"/>